<accession>A0ABQ0U6U8</accession>
<proteinExistence type="predicted"/>
<evidence type="ECO:0000313" key="2">
    <source>
        <dbReference type="Proteomes" id="UP000321121"/>
    </source>
</evidence>
<sequence>MTPTFLEVSGRQVGKTHDLEQAAIGHIKRGGVAIIVAGEGLTDRIRRRVPDAMVIEYGTHTDQALLEQVSAMEQVRWFFDEFDWYQAVPVVPGGYYCTTARFIRSENADPNGDTLLTLANELRAPTCQRSCPLEVEKFYPPAERDLLLRGKYQEVAT</sequence>
<name>A0ABQ0U6U8_9GAMM</name>
<evidence type="ECO:0000313" key="1">
    <source>
        <dbReference type="EMBL" id="GEK74242.1"/>
    </source>
</evidence>
<dbReference type="EMBL" id="BJUS01000039">
    <property type="protein sequence ID" value="GEK74242.1"/>
    <property type="molecule type" value="Genomic_DNA"/>
</dbReference>
<dbReference type="Proteomes" id="UP000321121">
    <property type="component" value="Unassembled WGS sequence"/>
</dbReference>
<organism evidence="1 2">
    <name type="scientific">Halomonas halophila</name>
    <dbReference type="NCBI Taxonomy" id="29573"/>
    <lineage>
        <taxon>Bacteria</taxon>
        <taxon>Pseudomonadati</taxon>
        <taxon>Pseudomonadota</taxon>
        <taxon>Gammaproteobacteria</taxon>
        <taxon>Oceanospirillales</taxon>
        <taxon>Halomonadaceae</taxon>
        <taxon>Halomonas</taxon>
    </lineage>
</organism>
<keyword evidence="2" id="KW-1185">Reference proteome</keyword>
<dbReference type="RefSeq" id="WP_146909916.1">
    <property type="nucleotide sequence ID" value="NZ_BJUS01000039.1"/>
</dbReference>
<gene>
    <name evidence="1" type="ORF">HHA04nite_27860</name>
</gene>
<comment type="caution">
    <text evidence="1">The sequence shown here is derived from an EMBL/GenBank/DDBJ whole genome shotgun (WGS) entry which is preliminary data.</text>
</comment>
<reference evidence="1 2" key="1">
    <citation type="submission" date="2019-07" db="EMBL/GenBank/DDBJ databases">
        <title>Whole genome shotgun sequence of Halomonas halophila NBRC 102604.</title>
        <authorList>
            <person name="Hosoyama A."/>
            <person name="Uohara A."/>
            <person name="Ohji S."/>
            <person name="Ichikawa N."/>
        </authorList>
    </citation>
    <scope>NUCLEOTIDE SEQUENCE [LARGE SCALE GENOMIC DNA]</scope>
    <source>
        <strain evidence="1 2">NBRC 102604</strain>
    </source>
</reference>
<protein>
    <submittedName>
        <fullName evidence="1">Uncharacterized protein</fullName>
    </submittedName>
</protein>